<dbReference type="InterPro" id="IPR050300">
    <property type="entry name" value="GDXG_lipolytic_enzyme"/>
</dbReference>
<sequence>MQSEDSLFKTYNLIRGVFGAHKTKPRGFVVRAYPTPAELIIGDLAQRARDANVKPVAARGFWIDKEGHDTPIGAPLTKDEKVVLFFHSGEFSGSTPTPSPSQEQLRHLTCVPRAILAQIPTARRALAVEYRLCELTPVYRDPFPAALLDALAAYAHLLSATGVSPQNVVLVGEAAGGHLALALARYLATHGDGLARTAGWHSPPPPASPQAPLSPEPRWAHAMVLLSPWCDLGTSHDTPGAGALAQTYGFLEDLDPRPGAYVAVRRAYGDPLAFAAVDTDAYLSPASLYGEASFAGFPRTFVAVGRGDRLVSACRTLGEKMGRDLGPRVVLHESSHGREPRDRTPASPRSESVDTGTLEMIRAWLAQNS</sequence>
<dbReference type="OrthoDB" id="2152029at2759"/>
<dbReference type="PANTHER" id="PTHR48081">
    <property type="entry name" value="AB HYDROLASE SUPERFAMILY PROTEIN C4A8.06C"/>
    <property type="match status" value="1"/>
</dbReference>
<keyword evidence="1" id="KW-0378">Hydrolase</keyword>
<organism evidence="4 5">
    <name type="scientific">Fibroporia radiculosa</name>
    <dbReference type="NCBI Taxonomy" id="599839"/>
    <lineage>
        <taxon>Eukaryota</taxon>
        <taxon>Fungi</taxon>
        <taxon>Dikarya</taxon>
        <taxon>Basidiomycota</taxon>
        <taxon>Agaricomycotina</taxon>
        <taxon>Agaricomycetes</taxon>
        <taxon>Polyporales</taxon>
        <taxon>Fibroporiaceae</taxon>
        <taxon>Fibroporia</taxon>
    </lineage>
</organism>
<evidence type="ECO:0000256" key="2">
    <source>
        <dbReference type="SAM" id="MobiDB-lite"/>
    </source>
</evidence>
<dbReference type="EMBL" id="HE796878">
    <property type="protein sequence ID" value="CCL98360.1"/>
    <property type="molecule type" value="Genomic_DNA"/>
</dbReference>
<gene>
    <name evidence="4" type="ORF">FIBRA_00355</name>
</gene>
<dbReference type="GO" id="GO:0016787">
    <property type="term" value="F:hydrolase activity"/>
    <property type="evidence" value="ECO:0007669"/>
    <property type="project" value="UniProtKB-KW"/>
</dbReference>
<name>J7RVF0_9APHY</name>
<dbReference type="InterPro" id="IPR029058">
    <property type="entry name" value="AB_hydrolase_fold"/>
</dbReference>
<dbReference type="InterPro" id="IPR013094">
    <property type="entry name" value="AB_hydrolase_3"/>
</dbReference>
<dbReference type="RefSeq" id="XP_012177643.1">
    <property type="nucleotide sequence ID" value="XM_012322253.1"/>
</dbReference>
<feature type="domain" description="Alpha/beta hydrolase fold-3" evidence="3">
    <location>
        <begin position="122"/>
        <end position="332"/>
    </location>
</feature>
<protein>
    <recommendedName>
        <fullName evidence="3">Alpha/beta hydrolase fold-3 domain-containing protein</fullName>
    </recommendedName>
</protein>
<evidence type="ECO:0000259" key="3">
    <source>
        <dbReference type="Pfam" id="PF07859"/>
    </source>
</evidence>
<evidence type="ECO:0000256" key="1">
    <source>
        <dbReference type="ARBA" id="ARBA00022801"/>
    </source>
</evidence>
<evidence type="ECO:0000313" key="5">
    <source>
        <dbReference type="Proteomes" id="UP000006352"/>
    </source>
</evidence>
<feature type="compositionally biased region" description="Basic and acidic residues" evidence="2">
    <location>
        <begin position="325"/>
        <end position="344"/>
    </location>
</feature>
<dbReference type="SUPFAM" id="SSF53474">
    <property type="entry name" value="alpha/beta-Hydrolases"/>
    <property type="match status" value="1"/>
</dbReference>
<dbReference type="GeneID" id="24093271"/>
<evidence type="ECO:0000313" key="4">
    <source>
        <dbReference type="EMBL" id="CCL98360.1"/>
    </source>
</evidence>
<dbReference type="STRING" id="599839.J7RVF0"/>
<dbReference type="Pfam" id="PF07859">
    <property type="entry name" value="Abhydrolase_3"/>
    <property type="match status" value="1"/>
</dbReference>
<accession>J7RVF0</accession>
<proteinExistence type="predicted"/>
<dbReference type="HOGENOM" id="CLU_019364_1_1_1"/>
<dbReference type="AlphaFoldDB" id="J7RVF0"/>
<dbReference type="Proteomes" id="UP000006352">
    <property type="component" value="Unassembled WGS sequence"/>
</dbReference>
<dbReference type="InParanoid" id="J7RVF0"/>
<feature type="region of interest" description="Disordered" evidence="2">
    <location>
        <begin position="325"/>
        <end position="356"/>
    </location>
</feature>
<keyword evidence="5" id="KW-1185">Reference proteome</keyword>
<reference evidence="4 5" key="1">
    <citation type="journal article" date="2012" name="Appl. Environ. Microbiol.">
        <title>Short-read sequencing for genomic analysis of the brown rot fungus Fibroporia radiculosa.</title>
        <authorList>
            <person name="Tang J.D."/>
            <person name="Perkins A.D."/>
            <person name="Sonstegard T.S."/>
            <person name="Schroeder S.G."/>
            <person name="Burgess S.C."/>
            <person name="Diehl S.V."/>
        </authorList>
    </citation>
    <scope>NUCLEOTIDE SEQUENCE [LARGE SCALE GENOMIC DNA]</scope>
    <source>
        <strain evidence="4 5">TFFH 294</strain>
    </source>
</reference>
<dbReference type="PANTHER" id="PTHR48081:SF8">
    <property type="entry name" value="ALPHA_BETA HYDROLASE FOLD-3 DOMAIN-CONTAINING PROTEIN-RELATED"/>
    <property type="match status" value="1"/>
</dbReference>
<dbReference type="Gene3D" id="3.40.50.1820">
    <property type="entry name" value="alpha/beta hydrolase"/>
    <property type="match status" value="1"/>
</dbReference>